<name>A0A3P3RHC5_9EURY</name>
<proteinExistence type="predicted"/>
<comment type="caution">
    <text evidence="1">The sequence shown here is derived from an EMBL/GenBank/DDBJ whole genome shotgun (WGS) entry which is preliminary data.</text>
</comment>
<evidence type="ECO:0000313" key="2">
    <source>
        <dbReference type="Proteomes" id="UP000282322"/>
    </source>
</evidence>
<accession>A0A3P3RHC5</accession>
<dbReference type="RefSeq" id="WP_124954273.1">
    <property type="nucleotide sequence ID" value="NZ_RRCH01000012.1"/>
</dbReference>
<keyword evidence="2" id="KW-1185">Reference proteome</keyword>
<dbReference type="AlphaFoldDB" id="A0A3P3RHC5"/>
<organism evidence="1 2">
    <name type="scientific">Halocatena pleomorpha</name>
    <dbReference type="NCBI Taxonomy" id="1785090"/>
    <lineage>
        <taxon>Archaea</taxon>
        <taxon>Methanobacteriati</taxon>
        <taxon>Methanobacteriota</taxon>
        <taxon>Stenosarchaea group</taxon>
        <taxon>Halobacteria</taxon>
        <taxon>Halobacteriales</taxon>
        <taxon>Natronomonadaceae</taxon>
        <taxon>Halocatena</taxon>
    </lineage>
</organism>
<evidence type="ECO:0000313" key="1">
    <source>
        <dbReference type="EMBL" id="RRJ31863.1"/>
    </source>
</evidence>
<dbReference type="Proteomes" id="UP000282322">
    <property type="component" value="Unassembled WGS sequence"/>
</dbReference>
<gene>
    <name evidence="1" type="ORF">EIK79_06270</name>
</gene>
<sequence length="113" mass="12338">MPTDNRRESQTVTIELDPAFGAGLTQGYSERMQWVNESGVSEQPIFTAEIPLKPVGWLPPEPVKTRGPRSSSPVSLELTVCEDVQIHGVSIDPYTRTALTAGGKIGMIEEIDQ</sequence>
<dbReference type="EMBL" id="RRCH01000012">
    <property type="protein sequence ID" value="RRJ31863.1"/>
    <property type="molecule type" value="Genomic_DNA"/>
</dbReference>
<protein>
    <submittedName>
        <fullName evidence="1">Uncharacterized protein</fullName>
    </submittedName>
</protein>
<reference evidence="1 2" key="1">
    <citation type="submission" date="2018-11" db="EMBL/GenBank/DDBJ databases">
        <title>Taxonoimc description of Halomarina strain SPP-AMP-1.</title>
        <authorList>
            <person name="Pal Y."/>
            <person name="Srinivasana K."/>
            <person name="Verma A."/>
            <person name="Kumar P."/>
        </authorList>
    </citation>
    <scope>NUCLEOTIDE SEQUENCE [LARGE SCALE GENOMIC DNA]</scope>
    <source>
        <strain evidence="1 2">SPP-AMP-1</strain>
    </source>
</reference>